<dbReference type="Pfam" id="PF06333">
    <property type="entry name" value="Med13_C"/>
    <property type="match status" value="1"/>
</dbReference>
<keyword evidence="5 8" id="KW-0010">Activator</keyword>
<feature type="region of interest" description="Disordered" evidence="9">
    <location>
        <begin position="433"/>
        <end position="547"/>
    </location>
</feature>
<feature type="compositionally biased region" description="Acidic residues" evidence="9">
    <location>
        <begin position="451"/>
        <end position="474"/>
    </location>
</feature>
<accession>A0A4P6XNP2</accession>
<evidence type="ECO:0000256" key="6">
    <source>
        <dbReference type="ARBA" id="ARBA00023163"/>
    </source>
</evidence>
<protein>
    <recommendedName>
        <fullName evidence="8">Mediator of RNA polymerase II transcription subunit 13</fullName>
    </recommendedName>
    <alternativeName>
        <fullName evidence="8">Mediator complex subunit 13</fullName>
    </alternativeName>
</protein>
<dbReference type="EMBL" id="CP034457">
    <property type="protein sequence ID" value="QBM87876.1"/>
    <property type="molecule type" value="Genomic_DNA"/>
</dbReference>
<organism evidence="12 13">
    <name type="scientific">Metschnikowia aff. pulcherrima</name>
    <dbReference type="NCBI Taxonomy" id="2163413"/>
    <lineage>
        <taxon>Eukaryota</taxon>
        <taxon>Fungi</taxon>
        <taxon>Dikarya</taxon>
        <taxon>Ascomycota</taxon>
        <taxon>Saccharomycotina</taxon>
        <taxon>Pichiomycetes</taxon>
        <taxon>Metschnikowiaceae</taxon>
        <taxon>Metschnikowia</taxon>
    </lineage>
</organism>
<name>A0A4P6XNP2_9ASCO</name>
<evidence type="ECO:0000259" key="10">
    <source>
        <dbReference type="Pfam" id="PF06333"/>
    </source>
</evidence>
<feature type="region of interest" description="Disordered" evidence="9">
    <location>
        <begin position="369"/>
        <end position="392"/>
    </location>
</feature>
<keyword evidence="7 8" id="KW-0539">Nucleus</keyword>
<comment type="similarity">
    <text evidence="2 8">Belongs to the Mediator complex subunit 13 family.</text>
</comment>
<evidence type="ECO:0000256" key="4">
    <source>
        <dbReference type="ARBA" id="ARBA00023015"/>
    </source>
</evidence>
<evidence type="ECO:0000313" key="12">
    <source>
        <dbReference type="EMBL" id="QBM87876.1"/>
    </source>
</evidence>
<reference evidence="13" key="1">
    <citation type="submission" date="2019-03" db="EMBL/GenBank/DDBJ databases">
        <title>Snf2 controls pulcherriminic acid biosynthesis and connects pigmentation and antifungal activity of the yeast Metschnikowia pulcherrima.</title>
        <authorList>
            <person name="Gore-Lloyd D."/>
            <person name="Sumann I."/>
            <person name="Brachmann A.O."/>
            <person name="Schneeberger K."/>
            <person name="Ortiz-Merino R.A."/>
            <person name="Moreno-Beltran M."/>
            <person name="Schlaefli M."/>
            <person name="Kirner P."/>
            <person name="Santos Kron A."/>
            <person name="Wolfe K.H."/>
            <person name="Piel J."/>
            <person name="Ahrens C.H."/>
            <person name="Henk D."/>
            <person name="Freimoser F.M."/>
        </authorList>
    </citation>
    <scope>NUCLEOTIDE SEQUENCE [LARGE SCALE GENOMIC DNA]</scope>
    <source>
        <strain evidence="13">APC 1.2</strain>
    </source>
</reference>
<gene>
    <name evidence="12" type="primary">MPUL0B10890</name>
    <name evidence="12" type="ORF">METSCH_B10890</name>
</gene>
<dbReference type="Pfam" id="PF11597">
    <property type="entry name" value="Med13_N"/>
    <property type="match status" value="1"/>
</dbReference>
<evidence type="ECO:0000313" key="13">
    <source>
        <dbReference type="Proteomes" id="UP000292447"/>
    </source>
</evidence>
<dbReference type="GO" id="GO:0003712">
    <property type="term" value="F:transcription coregulator activity"/>
    <property type="evidence" value="ECO:0007669"/>
    <property type="project" value="InterPro"/>
</dbReference>
<feature type="domain" description="Mediator complex subunit Med13 C-terminal" evidence="10">
    <location>
        <begin position="1363"/>
        <end position="1711"/>
    </location>
</feature>
<keyword evidence="13" id="KW-1185">Reference proteome</keyword>
<proteinExistence type="inferred from homology"/>
<evidence type="ECO:0000256" key="9">
    <source>
        <dbReference type="SAM" id="MobiDB-lite"/>
    </source>
</evidence>
<evidence type="ECO:0000256" key="5">
    <source>
        <dbReference type="ARBA" id="ARBA00023159"/>
    </source>
</evidence>
<feature type="compositionally biased region" description="Acidic residues" evidence="9">
    <location>
        <begin position="742"/>
        <end position="768"/>
    </location>
</feature>
<keyword evidence="3 8" id="KW-0678">Repressor</keyword>
<feature type="region of interest" description="Disordered" evidence="9">
    <location>
        <begin position="733"/>
        <end position="807"/>
    </location>
</feature>
<evidence type="ECO:0000256" key="3">
    <source>
        <dbReference type="ARBA" id="ARBA00022491"/>
    </source>
</evidence>
<evidence type="ECO:0000256" key="2">
    <source>
        <dbReference type="ARBA" id="ARBA00009354"/>
    </source>
</evidence>
<evidence type="ECO:0000256" key="1">
    <source>
        <dbReference type="ARBA" id="ARBA00004123"/>
    </source>
</evidence>
<keyword evidence="4 8" id="KW-0805">Transcription regulation</keyword>
<dbReference type="Proteomes" id="UP000292447">
    <property type="component" value="Chromosome II"/>
</dbReference>
<evidence type="ECO:0000256" key="7">
    <source>
        <dbReference type="ARBA" id="ARBA00023242"/>
    </source>
</evidence>
<comment type="subunit">
    <text evidence="8">Component of the SRB8-11 complex, which itself associates with the Mediator complex.</text>
</comment>
<feature type="domain" description="Mediator complex subunit Med13 N-terminal" evidence="11">
    <location>
        <begin position="6"/>
        <end position="327"/>
    </location>
</feature>
<dbReference type="GO" id="GO:0006357">
    <property type="term" value="P:regulation of transcription by RNA polymerase II"/>
    <property type="evidence" value="ECO:0007669"/>
    <property type="project" value="InterPro"/>
</dbReference>
<keyword evidence="6 8" id="KW-0804">Transcription</keyword>
<dbReference type="InterPro" id="IPR021643">
    <property type="entry name" value="Mediator_Med13_N"/>
</dbReference>
<feature type="compositionally biased region" description="Polar residues" evidence="9">
    <location>
        <begin position="506"/>
        <end position="516"/>
    </location>
</feature>
<sequence>MTLAESLAAIDTQYFKVAHLLLVTYSIYLSKEPLPDQTLLELELQIRHEHPRILVTYSNKCLYHFRLGHWQSLETDSGRVNAENTGENGAKTGENPNFQLESLYPQLSLKHEKTVSVEQLANPAQASRKAVAGGNDNPRDEYLPYASLSFIKAVKKALLYNMSCLGQMNLFGNYLLGRVAQTSSQYRVVQIDPVLLANGDLLALVTQRDRLPLFAPSVLNLDHVIPEFASCFVIYVVPSGLRCHLYDTQNLSLSFTKTPPKSCGNLLRLLKSSTGVDLTSKTDILWVKLIPNLQHLNNQTSDISRFIHDVDNRKYILWPWDLCVIQFGSVERARANQDLVAEIDPMSLINDYLSFSLSVLETAAKPTPLHTDAPTASESLQPGSIPVHPFSVPSVPSVATGGLSATENETTAPQALAQDREFFSDHINQKEATVSAELKGDNVSGRPTVAEEAESGADSDLDLFGDGSDLDDNGDGTSDEKKVGDIESTASDPERLNSPKGMAMQDDNSQDNTEPNIETFPSALPRTSPTKATSDPAKNPDSSTYMGIPKSEMIYAEIRLFTPGSYDDPGAPPPIIPTPAIPQLNTFGMTHQNFSGGFPSSLPPPNLAGKAPLPQRDRRQLESSWAFSPIVFNPKIKNSIDTKYGKGGKFYVDTEESSGPELDSRKPRLRETSVVAYDVNVPQDTNSAKPQYCTSDSPLSTFEGREGDLNLTIAKSAGSHADSFVALKSANDDDLGMLSDESNNEAELEDDEDFEEEEYESDEDEELPVSDLNGPTLRLNSRANELPDTVPDPVHEPQRPLNSAVSLQPQNAASNSAYLSPLSYQLKELKPTRGSSPFGLGIDTDNVSVSPAVVLNVKPGMNSEIVSPLKDYSVPEQGQKDLLVADANTPLSSSGTPNGVSESTNCLPLILRSINVQSIPNIFLLNKVPGAWGPVNMPTGFDMDVDEEEDDIDHKDAGLFVRAKYMDELLNWLVPNIVFDLGLTSFEQHTQLRLPDFFSDRVSTNTTDENASHETALAFSSIFPQSQTVPLDELLTAPPESHMSPNHKQSPDSKSHIVFLDDMDMDPNGGSELLDTEGSQTCWDSFYPSGANFESRSMKNTMHKVDESSIVSFDDVKIRSCKNRKEIINLNIVGTQFWRYLGFDPINGAKNFQVLLLTECSPRHDARVMSASDDSEFLNIVKYNYANMRLGSIKNLNLQTFETRPDLEGIADGLLVINKDVGDASYSDYYKRANKKLKNLAEMIKLDLINRTNRFELDRPLLLLFIDHHESVNSALQISKLCRNFQVSLNDHQLSLVEVFAHVIPASHVFKLTSNSRRLRYISDTKLAKISTILYNKCPNVNPTDSKMTHDKDEPKRLFTQLMKDAPTSLNFKFFSKPGKESLNTESTDDMFIHVAYERLIDKNWICAAWSDPLGIVTKMTSWYCPPSTKEGRDVDAHDLGTIICKIWDVSIKLFKRLNDDTLQRMCGSERKKFLVLARVSSIIPDDELLHWKRLTAKYKEISLIVLTTNRAPKYLFEANTSTLSPVNGGANVNPDQMNTLMSIDERKARTDGSDFIQSLNIFPSSQNSHSPAGGMAMSASPMTNALSFHSPQQFPNAPSGVFSPHDNCTENRGSDVDLSLNDTSHDCIGIIPKVALPSCNSPTRHSMRTGYLVKESLASQLSPRHTYAVFEVSLLSCSNYWNLETVMKITLKHFKKLTALNDILGIYDRTAAGRDGHTMSRERELHSLVPWHVNAVVKALDYLVHVHVEE</sequence>
<dbReference type="STRING" id="2163413.A0A4P6XNP2"/>
<evidence type="ECO:0000256" key="8">
    <source>
        <dbReference type="RuleBase" id="RU364134"/>
    </source>
</evidence>
<comment type="function">
    <text evidence="8">Component of the SRB8-11 complex. The SRB8-11 complex is a regulatory module of the Mediator complex which is itself involved in regulation of basal and activated RNA polymerase II-dependent transcription. The SRB8-11 complex may be involved in the transcriptional repression of a subset of genes regulated by Mediator. It may inhibit the association of the Mediator complex with RNA polymerase II to form the holoenzyme complex.</text>
</comment>
<dbReference type="InterPro" id="IPR009401">
    <property type="entry name" value="Med13_C"/>
</dbReference>
<comment type="subcellular location">
    <subcellularLocation>
        <location evidence="1 8">Nucleus</location>
    </subcellularLocation>
</comment>
<evidence type="ECO:0000259" key="11">
    <source>
        <dbReference type="Pfam" id="PF11597"/>
    </source>
</evidence>
<dbReference type="GO" id="GO:0016592">
    <property type="term" value="C:mediator complex"/>
    <property type="evidence" value="ECO:0007669"/>
    <property type="project" value="InterPro"/>
</dbReference>